<keyword evidence="1" id="KW-0812">Transmembrane</keyword>
<comment type="caution">
    <text evidence="3">The sequence shown here is derived from an EMBL/GenBank/DDBJ whole genome shotgun (WGS) entry which is preliminary data.</text>
</comment>
<evidence type="ECO:0000313" key="4">
    <source>
        <dbReference type="Proteomes" id="UP000226429"/>
    </source>
</evidence>
<keyword evidence="4" id="KW-1185">Reference proteome</keyword>
<dbReference type="EMBL" id="NMOS02000008">
    <property type="protein sequence ID" value="RDH40454.1"/>
    <property type="molecule type" value="Genomic_DNA"/>
</dbReference>
<name>A0A370CJ38_9COXI</name>
<dbReference type="SUPFAM" id="SSF52540">
    <property type="entry name" value="P-loop containing nucleoside triphosphate hydrolases"/>
    <property type="match status" value="1"/>
</dbReference>
<dbReference type="PANTHER" id="PTHR30121">
    <property type="entry name" value="UNCHARACTERIZED PROTEIN YJGR-RELATED"/>
    <property type="match status" value="1"/>
</dbReference>
<gene>
    <name evidence="3" type="ORF">CFE62_003605</name>
</gene>
<protein>
    <recommendedName>
        <fullName evidence="2">Type IV secretion system coupling protein TraD DNA-binding domain-containing protein</fullName>
    </recommendedName>
</protein>
<dbReference type="InterPro" id="IPR019476">
    <property type="entry name" value="T4SS_TraD_DNA-bd"/>
</dbReference>
<dbReference type="Pfam" id="PF10412">
    <property type="entry name" value="TrwB_AAD_bind"/>
    <property type="match status" value="1"/>
</dbReference>
<reference evidence="3 4" key="1">
    <citation type="journal article" date="2017" name="Int. J. Syst. Evol. Microbiol.">
        <title>Aquarickettsiella crustaci n. gen. n. sp. (Gammaproteobacteria: Legionellales: Coxiellaceae); a bacterial pathogen of the freshwater crustacean: Gammarus fossarum (Malacostraca: Amphipoda).</title>
        <authorList>
            <person name="Bojko J."/>
            <person name="Dunn A.M."/>
            <person name="Stebbing P.D."/>
            <person name="Van Aerle R."/>
            <person name="Bacela-Spychalska K."/>
            <person name="Bean T.P."/>
            <person name="Stentiford G.D."/>
        </authorList>
    </citation>
    <scope>NUCLEOTIDE SEQUENCE [LARGE SCALE GENOMIC DNA]</scope>
    <source>
        <strain evidence="3">RA15029</strain>
    </source>
</reference>
<keyword evidence="1" id="KW-0472">Membrane</keyword>
<reference evidence="3 4" key="2">
    <citation type="journal article" date="2018" name="J. Invertebr. Pathol.">
        <title>'Candidatus Aquirickettsiella gammari' (Gammaproteobacteria: Legionellales: Coxiellaceae): A bacterial pathogen of the freshwater crustacean Gammarus fossarum (Malacostraca: Amphipoda).</title>
        <authorList>
            <person name="Bojko J."/>
            <person name="Dunn A.M."/>
            <person name="Stebbing P.D."/>
            <person name="van Aerle R."/>
            <person name="Bacela-Spychalska K."/>
            <person name="Bean T.P."/>
            <person name="Urrutia A."/>
            <person name="Stentiford G.D."/>
        </authorList>
    </citation>
    <scope>NUCLEOTIDE SEQUENCE [LARGE SCALE GENOMIC DNA]</scope>
    <source>
        <strain evidence="3">RA15029</strain>
    </source>
</reference>
<organism evidence="3 4">
    <name type="scientific">Candidatus Aquirickettsiella gammari</name>
    <dbReference type="NCBI Taxonomy" id="2016198"/>
    <lineage>
        <taxon>Bacteria</taxon>
        <taxon>Pseudomonadati</taxon>
        <taxon>Pseudomonadota</taxon>
        <taxon>Gammaproteobacteria</taxon>
        <taxon>Legionellales</taxon>
        <taxon>Coxiellaceae</taxon>
        <taxon>Candidatus Aquirickettsiella</taxon>
    </lineage>
</organism>
<dbReference type="PANTHER" id="PTHR30121:SF6">
    <property type="entry name" value="SLR6007 PROTEIN"/>
    <property type="match status" value="1"/>
</dbReference>
<accession>A0A370CJ38</accession>
<dbReference type="InterPro" id="IPR027417">
    <property type="entry name" value="P-loop_NTPase"/>
</dbReference>
<dbReference type="Proteomes" id="UP000226429">
    <property type="component" value="Unassembled WGS sequence"/>
</dbReference>
<sequence length="567" mass="65103">MPIQNDGFLHRPREAMQCLLIGICFVWQWYVGLLGLVLFLILIRGLRYPAWQIFLMGLLLAVFSVLLIELEAPLTLSFFEIIHLGFIDHFAFWKTIFYQGLKAALLVVYQQGFYYLLGFPLFLAGLLGIVEWIPNSTHEWELRAIQRGMEFSSHSHWKTQFQHWNKRFNQHSDGTLLGISTTHQAVIIPDQAVNQMVLVLGTTGGGKTVTLRRFYQRALQQAYPLIIIDGKPTEENIVWLQKRSQHYQRNFYGFNCAEYHHYDPLAHGGYTELKDKLVSLKDHWENDYYRSIAEDYLQTTFEVLLTLKESFDLKTTVRCLDYEELALKARALTDDSLKARVQRLQRYDAKDITGLQAHLNLLVHSELGAFFEKTNNTFNLAEIIKSRSVVYFALPALRFPSFAKVLGKLIINDIKAVIDRLDSKQCIFTIFDEFSVFAGEQVLNLVNMGRGKGIHAIFGTQGLADLKRVDINFENQLLNCVNTLICHRLNDHESAETVASWVGTQDGFNITAQISEDASTGMGSVKRNKSFIIHPDEIKQSLQPGEAFYISKVNKFQQEKVKIIFTK</sequence>
<evidence type="ECO:0000256" key="1">
    <source>
        <dbReference type="SAM" id="Phobius"/>
    </source>
</evidence>
<proteinExistence type="predicted"/>
<evidence type="ECO:0000259" key="2">
    <source>
        <dbReference type="Pfam" id="PF10412"/>
    </source>
</evidence>
<feature type="transmembrane region" description="Helical" evidence="1">
    <location>
        <begin position="113"/>
        <end position="133"/>
    </location>
</feature>
<dbReference type="AlphaFoldDB" id="A0A370CJ38"/>
<feature type="domain" description="Type IV secretion system coupling protein TraD DNA-binding" evidence="2">
    <location>
        <begin position="184"/>
        <end position="538"/>
    </location>
</feature>
<feature type="transmembrane region" description="Helical" evidence="1">
    <location>
        <begin position="50"/>
        <end position="68"/>
    </location>
</feature>
<feature type="transmembrane region" description="Helical" evidence="1">
    <location>
        <begin position="20"/>
        <end position="43"/>
    </location>
</feature>
<keyword evidence="1" id="KW-1133">Transmembrane helix</keyword>
<dbReference type="InterPro" id="IPR051162">
    <property type="entry name" value="T4SS_component"/>
</dbReference>
<evidence type="ECO:0000313" key="3">
    <source>
        <dbReference type="EMBL" id="RDH40454.1"/>
    </source>
</evidence>
<dbReference type="Gene3D" id="3.40.50.300">
    <property type="entry name" value="P-loop containing nucleotide triphosphate hydrolases"/>
    <property type="match status" value="2"/>
</dbReference>